<dbReference type="PANTHER" id="PTHR47981">
    <property type="entry name" value="RAB FAMILY"/>
    <property type="match status" value="1"/>
</dbReference>
<dbReference type="GO" id="GO:0005770">
    <property type="term" value="C:late endosome"/>
    <property type="evidence" value="ECO:0007669"/>
    <property type="project" value="TreeGrafter"/>
</dbReference>
<dbReference type="SMART" id="SM00174">
    <property type="entry name" value="RHO"/>
    <property type="match status" value="1"/>
</dbReference>
<comment type="similarity">
    <text evidence="1">Belongs to the small GTPase superfamily. Rab family.</text>
</comment>
<dbReference type="SMART" id="SM00175">
    <property type="entry name" value="RAB"/>
    <property type="match status" value="1"/>
</dbReference>
<dbReference type="CDD" id="cd00154">
    <property type="entry name" value="Rab"/>
    <property type="match status" value="1"/>
</dbReference>
<dbReference type="PANTHER" id="PTHR47981:SF20">
    <property type="entry name" value="RAS-RELATED PROTEIN RAB-7A"/>
    <property type="match status" value="1"/>
</dbReference>
<dbReference type="InterPro" id="IPR001806">
    <property type="entry name" value="Small_GTPase"/>
</dbReference>
<feature type="compositionally biased region" description="Low complexity" evidence="5">
    <location>
        <begin position="307"/>
        <end position="316"/>
    </location>
</feature>
<keyword evidence="4" id="KW-0449">Lipoprotein</keyword>
<evidence type="ECO:0000313" key="6">
    <source>
        <dbReference type="EMBL" id="KAF9442648.1"/>
    </source>
</evidence>
<name>A0A9P5X1B2_9AGAR</name>
<dbReference type="GO" id="GO:0003924">
    <property type="term" value="F:GTPase activity"/>
    <property type="evidence" value="ECO:0007669"/>
    <property type="project" value="InterPro"/>
</dbReference>
<dbReference type="SUPFAM" id="SSF52540">
    <property type="entry name" value="P-loop containing nucleoside triphosphate hydrolases"/>
    <property type="match status" value="1"/>
</dbReference>
<dbReference type="GO" id="GO:0032889">
    <property type="term" value="P:regulation of vacuole fusion, non-autophagic"/>
    <property type="evidence" value="ECO:0007669"/>
    <property type="project" value="TreeGrafter"/>
</dbReference>
<dbReference type="GO" id="GO:0005525">
    <property type="term" value="F:GTP binding"/>
    <property type="evidence" value="ECO:0007669"/>
    <property type="project" value="UniProtKB-KW"/>
</dbReference>
<dbReference type="PROSITE" id="PS51419">
    <property type="entry name" value="RAB"/>
    <property type="match status" value="1"/>
</dbReference>
<evidence type="ECO:0000256" key="4">
    <source>
        <dbReference type="ARBA" id="ARBA00023289"/>
    </source>
</evidence>
<proteinExistence type="inferred from homology"/>
<sequence length="423" mass="45932">MSTTTNVIMQTIKLVVIGASGVGKTSLRGQYVSGQFTSSYRATIGADFIARTLPHPTKPEQTVTLQIWDTAGQERFSSLSTAFFRGADAVILVFDVHEVETLEALTKWWAEFCEGAPLIEEEAVEYPCFVVGNKTDLTVDEEYDAERIPRDHIQRFLAELIPLEDPPPRVLNTTHTVSTVTPVPKSPSIFIKPHVSSADETNPDSSDQARSSSRSLNKFNTISSINTTTSIYYTPSSSLFSDIFHTARSSPEPSSSALLSPSVSTAILRAAPVIRKRRLTGNSTGSASSESTATITQSLFAREQSESGTGNSSNGTAFTTPEDGILDLPDSDGASGSASSSTLPPPPERGPSLHFTSAKTGEGVKELFEHIAARVMRKAEHEEYFEARRMHYREASGTETIRLERDGRTQRKALGKKLGSCCT</sequence>
<keyword evidence="4" id="KW-0636">Prenylation</keyword>
<dbReference type="EMBL" id="MU151589">
    <property type="protein sequence ID" value="KAF9442648.1"/>
    <property type="molecule type" value="Genomic_DNA"/>
</dbReference>
<accession>A0A9P5X1B2</accession>
<dbReference type="PRINTS" id="PR00449">
    <property type="entry name" value="RASTRNSFRMNG"/>
</dbReference>
<gene>
    <name evidence="6" type="ORF">P691DRAFT_714187</name>
</gene>
<dbReference type="FunFam" id="3.40.50.300:FF:001447">
    <property type="entry name" value="Ras-related protein Rab-1B"/>
    <property type="match status" value="1"/>
</dbReference>
<dbReference type="AlphaFoldDB" id="A0A9P5X1B2"/>
<keyword evidence="7" id="KW-1185">Reference proteome</keyword>
<dbReference type="InterPro" id="IPR005225">
    <property type="entry name" value="Small_GTP-bd"/>
</dbReference>
<feature type="region of interest" description="Disordered" evidence="5">
    <location>
        <begin position="302"/>
        <end position="360"/>
    </location>
</feature>
<dbReference type="OrthoDB" id="9989112at2759"/>
<dbReference type="GO" id="GO:0000329">
    <property type="term" value="C:fungal-type vacuole membrane"/>
    <property type="evidence" value="ECO:0007669"/>
    <property type="project" value="TreeGrafter"/>
</dbReference>
<keyword evidence="3" id="KW-0342">GTP-binding</keyword>
<comment type="caution">
    <text evidence="6">The sequence shown here is derived from an EMBL/GenBank/DDBJ whole genome shotgun (WGS) entry which is preliminary data.</text>
</comment>
<protein>
    <submittedName>
        <fullName evidence="6">Ras-domain-containing protein</fullName>
    </submittedName>
</protein>
<dbReference type="PROSITE" id="PS51421">
    <property type="entry name" value="RAS"/>
    <property type="match status" value="1"/>
</dbReference>
<dbReference type="Gene3D" id="3.40.50.300">
    <property type="entry name" value="P-loop containing nucleotide triphosphate hydrolases"/>
    <property type="match status" value="1"/>
</dbReference>
<evidence type="ECO:0000256" key="2">
    <source>
        <dbReference type="ARBA" id="ARBA00022741"/>
    </source>
</evidence>
<dbReference type="InterPro" id="IPR027417">
    <property type="entry name" value="P-loop_NTPase"/>
</dbReference>
<dbReference type="Pfam" id="PF00071">
    <property type="entry name" value="Ras"/>
    <property type="match status" value="1"/>
</dbReference>
<feature type="compositionally biased region" description="Low complexity" evidence="5">
    <location>
        <begin position="326"/>
        <end position="342"/>
    </location>
</feature>
<keyword evidence="2" id="KW-0547">Nucleotide-binding</keyword>
<dbReference type="SMART" id="SM00173">
    <property type="entry name" value="RAS"/>
    <property type="match status" value="1"/>
</dbReference>
<feature type="region of interest" description="Disordered" evidence="5">
    <location>
        <begin position="184"/>
        <end position="215"/>
    </location>
</feature>
<reference evidence="6" key="1">
    <citation type="submission" date="2020-11" db="EMBL/GenBank/DDBJ databases">
        <authorList>
            <consortium name="DOE Joint Genome Institute"/>
            <person name="Ahrendt S."/>
            <person name="Riley R."/>
            <person name="Andreopoulos W."/>
            <person name="Labutti K."/>
            <person name="Pangilinan J."/>
            <person name="Ruiz-Duenas F.J."/>
            <person name="Barrasa J.M."/>
            <person name="Sanchez-Garcia M."/>
            <person name="Camarero S."/>
            <person name="Miyauchi S."/>
            <person name="Serrano A."/>
            <person name="Linde D."/>
            <person name="Babiker R."/>
            <person name="Drula E."/>
            <person name="Ayuso-Fernandez I."/>
            <person name="Pacheco R."/>
            <person name="Padilla G."/>
            <person name="Ferreira P."/>
            <person name="Barriuso J."/>
            <person name="Kellner H."/>
            <person name="Castanera R."/>
            <person name="Alfaro M."/>
            <person name="Ramirez L."/>
            <person name="Pisabarro A.G."/>
            <person name="Kuo A."/>
            <person name="Tritt A."/>
            <person name="Lipzen A."/>
            <person name="He G."/>
            <person name="Yan M."/>
            <person name="Ng V."/>
            <person name="Cullen D."/>
            <person name="Martin F."/>
            <person name="Rosso M.-N."/>
            <person name="Henrissat B."/>
            <person name="Hibbett D."/>
            <person name="Martinez A.T."/>
            <person name="Grigoriev I.V."/>
        </authorList>
    </citation>
    <scope>NUCLEOTIDE SEQUENCE</scope>
    <source>
        <strain evidence="6">MF-IS2</strain>
    </source>
</reference>
<feature type="compositionally biased region" description="Low complexity" evidence="5">
    <location>
        <begin position="204"/>
        <end position="215"/>
    </location>
</feature>
<dbReference type="NCBIfam" id="TIGR00231">
    <property type="entry name" value="small_GTP"/>
    <property type="match status" value="1"/>
</dbReference>
<evidence type="ECO:0000256" key="3">
    <source>
        <dbReference type="ARBA" id="ARBA00023134"/>
    </source>
</evidence>
<evidence type="ECO:0000256" key="5">
    <source>
        <dbReference type="SAM" id="MobiDB-lite"/>
    </source>
</evidence>
<organism evidence="6 7">
    <name type="scientific">Macrolepiota fuliginosa MF-IS2</name>
    <dbReference type="NCBI Taxonomy" id="1400762"/>
    <lineage>
        <taxon>Eukaryota</taxon>
        <taxon>Fungi</taxon>
        <taxon>Dikarya</taxon>
        <taxon>Basidiomycota</taxon>
        <taxon>Agaricomycotina</taxon>
        <taxon>Agaricomycetes</taxon>
        <taxon>Agaricomycetidae</taxon>
        <taxon>Agaricales</taxon>
        <taxon>Agaricineae</taxon>
        <taxon>Agaricaceae</taxon>
        <taxon>Macrolepiota</taxon>
    </lineage>
</organism>
<evidence type="ECO:0000256" key="1">
    <source>
        <dbReference type="ARBA" id="ARBA00006270"/>
    </source>
</evidence>
<dbReference type="Proteomes" id="UP000807342">
    <property type="component" value="Unassembled WGS sequence"/>
</dbReference>
<evidence type="ECO:0000313" key="7">
    <source>
        <dbReference type="Proteomes" id="UP000807342"/>
    </source>
</evidence>